<organism evidence="4 5">
    <name type="scientific">Torulaspora globosa</name>
    <dbReference type="NCBI Taxonomy" id="48254"/>
    <lineage>
        <taxon>Eukaryota</taxon>
        <taxon>Fungi</taxon>
        <taxon>Dikarya</taxon>
        <taxon>Ascomycota</taxon>
        <taxon>Saccharomycotina</taxon>
        <taxon>Saccharomycetes</taxon>
        <taxon>Saccharomycetales</taxon>
        <taxon>Saccharomycetaceae</taxon>
        <taxon>Torulaspora</taxon>
    </lineage>
</organism>
<dbReference type="GO" id="GO:0000139">
    <property type="term" value="C:Golgi membrane"/>
    <property type="evidence" value="ECO:0007669"/>
    <property type="project" value="TreeGrafter"/>
</dbReference>
<dbReference type="InterPro" id="IPR009771">
    <property type="entry name" value="RIC1_C"/>
</dbReference>
<evidence type="ECO:0000259" key="3">
    <source>
        <dbReference type="Pfam" id="PF07064"/>
    </source>
</evidence>
<dbReference type="GO" id="GO:0006886">
    <property type="term" value="P:intracellular protein transport"/>
    <property type="evidence" value="ECO:0007669"/>
    <property type="project" value="InterPro"/>
</dbReference>
<proteinExistence type="predicted"/>
<dbReference type="InterPro" id="IPR040096">
    <property type="entry name" value="Ric1"/>
</dbReference>
<dbReference type="GO" id="GO:0042147">
    <property type="term" value="P:retrograde transport, endosome to Golgi"/>
    <property type="evidence" value="ECO:0007669"/>
    <property type="project" value="TreeGrafter"/>
</dbReference>
<dbReference type="GO" id="GO:0005829">
    <property type="term" value="C:cytosol"/>
    <property type="evidence" value="ECO:0007669"/>
    <property type="project" value="TreeGrafter"/>
</dbReference>
<protein>
    <recommendedName>
        <fullName evidence="3">RIC1 C-terminal alpha solenoid region domain-containing protein</fullName>
    </recommendedName>
</protein>
<evidence type="ECO:0000313" key="5">
    <source>
        <dbReference type="Proteomes" id="UP000510647"/>
    </source>
</evidence>
<evidence type="ECO:0000313" key="4">
    <source>
        <dbReference type="EMBL" id="QLQ78081.1"/>
    </source>
</evidence>
<keyword evidence="5" id="KW-1185">Reference proteome</keyword>
<dbReference type="OrthoDB" id="67540at2759"/>
<keyword evidence="2" id="KW-0472">Membrane</keyword>
<dbReference type="PANTHER" id="PTHR22746">
    <property type="entry name" value="RAB6A-GEF COMPLEX PARTNER PROTEIN 1"/>
    <property type="match status" value="1"/>
</dbReference>
<dbReference type="EMBL" id="CP059267">
    <property type="protein sequence ID" value="QLQ78081.1"/>
    <property type="molecule type" value="Genomic_DNA"/>
</dbReference>
<accession>A0A7H9HLM4</accession>
<dbReference type="GO" id="GO:0034066">
    <property type="term" value="C:Ric1-Rgp1 guanyl-nucleotide exchange factor complex"/>
    <property type="evidence" value="ECO:0007669"/>
    <property type="project" value="InterPro"/>
</dbReference>
<dbReference type="Pfam" id="PF07064">
    <property type="entry name" value="RIC1"/>
    <property type="match status" value="1"/>
</dbReference>
<gene>
    <name evidence="4" type="ORF">HG537_0A03280</name>
</gene>
<sequence length="996" mass="113375">MSRHLWPLKPPQTCKINDSTHGLANYEINNNGILQTISLPQANVLIMLTPGRVLAYNLKPMALVASHERTPESIEEFGLNRSITQSIALDEDVEGLNNQTQSNSLAWNQGKIVFYVVTDKSFLLTYQILKSSANMTTFKDYGIPVIDLAKLSQDLEQEYDDSVDDDILTVFEKGKTSKIIQNGYAVTKEKGFLQFLSVNQENLDELPVRRLELRLKVVLKFDYNIIDIISFKRRSDKDEKPEESLLVLFPHGLQLLNLVNFKLKDSSLVQLTNGSRICITQDQLLVVAQASDQNTVLINSIKIDKQKVDVAEFTVEGKLTACFGLKGKMALAFGDTVMYYNPQTNEFDYRFKVPFSIKICGKLNDETLILISNANVMYFMTQFGNALFSSAGDSELEEQSFSFDYSGFAYVDKLLVSASSSGEYQVWDLWEEAKQGFSDARSPVSYVLQNNKNDVAIYSPAKGSSATHDVMQIIKLPTRTINNCVPLIKVNSNNKLMVVYVSNKNILLIQNLETNVWYSFKEITILDMHWLSSTYLLCAIKRDDWTISVQCFRLHLQGLDSSDINKYRIWEYQLPASVERVKLQVNLFCKPKLLKLKSLENSDLDKYGEKFYKTAEVIITTGDKIIIFAILSILHPSGIHIIKKFHEHAKIAIPSPILAESIDWVTSFKDGFIYYFDNRIVKASEINGSGWTTTVLLENVERIIDVLSDEIYVISGHFKLFYKIDDLWEKQPPLLSIRLEDDYYPISVSPDATTTHGLSCVFHSDYSKLIIKHKIYLDQMISAKIAQNVSLQDISTEFRPIKHYNFALEKILSLKILANEPLDQIIELVKLCDSPQNWETSGFNPHSDMLEIISNCLRKIEAKHWNQLFSSLKMTPRELLTRCLEGNEAKIIGILLLVFLNYDVELVDDLKDDKIDENSDSTVPSETKDTAVADLIKDQEMMLKVLKLLVTSAANADDSTTAAESWDMCFQLIRLLKELDKQNKTQLVQEALQMFQ</sequence>
<evidence type="ECO:0000256" key="1">
    <source>
        <dbReference type="ARBA" id="ARBA00004370"/>
    </source>
</evidence>
<dbReference type="Proteomes" id="UP000510647">
    <property type="component" value="Chromosome 1"/>
</dbReference>
<comment type="subcellular location">
    <subcellularLocation>
        <location evidence="1">Membrane</location>
    </subcellularLocation>
</comment>
<feature type="domain" description="RIC1 C-terminal alpha solenoid region" evidence="3">
    <location>
        <begin position="846"/>
        <end position="985"/>
    </location>
</feature>
<dbReference type="AlphaFoldDB" id="A0A7H9HLM4"/>
<evidence type="ECO:0000256" key="2">
    <source>
        <dbReference type="ARBA" id="ARBA00023136"/>
    </source>
</evidence>
<name>A0A7H9HLM4_9SACH</name>
<reference evidence="4 5" key="1">
    <citation type="submission" date="2020-06" db="EMBL/GenBank/DDBJ databases">
        <title>The yeast mating-type switching endonuclease HO is a domesticated member of an unorthodox homing genetic element family.</title>
        <authorList>
            <person name="Coughlan A.Y."/>
            <person name="Lombardi L."/>
            <person name="Braun-Galleani S."/>
            <person name="Martos A.R."/>
            <person name="Galeote V."/>
            <person name="Bigey F."/>
            <person name="Dequin S."/>
            <person name="Byrne K.P."/>
            <person name="Wolfe K.H."/>
        </authorList>
    </citation>
    <scope>NUCLEOTIDE SEQUENCE [LARGE SCALE GENOMIC DNA]</scope>
    <source>
        <strain evidence="4 5">CBS2947</strain>
    </source>
</reference>
<dbReference type="PANTHER" id="PTHR22746:SF10">
    <property type="entry name" value="GUANINE NUCLEOTIDE EXCHANGE FACTOR SUBUNIT RIC1"/>
    <property type="match status" value="1"/>
</dbReference>